<comment type="caution">
    <text evidence="4">The sequence shown here is derived from an EMBL/GenBank/DDBJ whole genome shotgun (WGS) entry which is preliminary data.</text>
</comment>
<protein>
    <recommendedName>
        <fullName evidence="6">Leucine-rich repeat domain-containing protein</fullName>
    </recommendedName>
</protein>
<evidence type="ECO:0000256" key="1">
    <source>
        <dbReference type="ARBA" id="ARBA00022614"/>
    </source>
</evidence>
<gene>
    <name evidence="4" type="ORF">GCM10011361_09290</name>
</gene>
<evidence type="ECO:0008006" key="6">
    <source>
        <dbReference type="Google" id="ProtNLM"/>
    </source>
</evidence>
<reference evidence="5" key="1">
    <citation type="journal article" date="2019" name="Int. J. Syst. Evol. Microbiol.">
        <title>The Global Catalogue of Microorganisms (GCM) 10K type strain sequencing project: providing services to taxonomists for standard genome sequencing and annotation.</title>
        <authorList>
            <consortium name="The Broad Institute Genomics Platform"/>
            <consortium name="The Broad Institute Genome Sequencing Center for Infectious Disease"/>
            <person name="Wu L."/>
            <person name="Ma J."/>
        </authorList>
    </citation>
    <scope>NUCLEOTIDE SEQUENCE [LARGE SCALE GENOMIC DNA]</scope>
    <source>
        <strain evidence="5">CGMCC 1.12606</strain>
    </source>
</reference>
<dbReference type="PROSITE" id="PS51257">
    <property type="entry name" value="PROKAR_LIPOPROTEIN"/>
    <property type="match status" value="1"/>
</dbReference>
<evidence type="ECO:0000313" key="4">
    <source>
        <dbReference type="EMBL" id="GGD44454.1"/>
    </source>
</evidence>
<dbReference type="EMBL" id="BMFH01000001">
    <property type="protein sequence ID" value="GGD44454.1"/>
    <property type="molecule type" value="Genomic_DNA"/>
</dbReference>
<name>A0ABQ1QVN9_9FLAO</name>
<dbReference type="InterPro" id="IPR032675">
    <property type="entry name" value="LRR_dom_sf"/>
</dbReference>
<keyword evidence="5" id="KW-1185">Reference proteome</keyword>
<sequence length="219" mass="23697">MKKLLCLLLFFLSFAIISCSNDGDSGSGEPNIIVKSRTSIADAAFEQVLVELGIDDVVDGSVLTENVEIVTSLVMNDKGITSLDGIADFAMLDNLWVNDNQISTLNLSSNTALKFVYVENNALTSINISNLSVLEKLSVPGNNLTQLDISDSPALQLIDIKDNTLGAIDLSAIPNSLQLNTFAVENNPLTCIKVNEEILNDIPSQWTKDPEDEYALTCN</sequence>
<feature type="signal peptide" evidence="3">
    <location>
        <begin position="1"/>
        <end position="22"/>
    </location>
</feature>
<accession>A0ABQ1QVN9</accession>
<evidence type="ECO:0000313" key="5">
    <source>
        <dbReference type="Proteomes" id="UP000625780"/>
    </source>
</evidence>
<organism evidence="4 5">
    <name type="scientific">Muriicola marianensis</name>
    <dbReference type="NCBI Taxonomy" id="1324801"/>
    <lineage>
        <taxon>Bacteria</taxon>
        <taxon>Pseudomonadati</taxon>
        <taxon>Bacteroidota</taxon>
        <taxon>Flavobacteriia</taxon>
        <taxon>Flavobacteriales</taxon>
        <taxon>Flavobacteriaceae</taxon>
        <taxon>Muriicola</taxon>
    </lineage>
</organism>
<evidence type="ECO:0000256" key="3">
    <source>
        <dbReference type="SAM" id="SignalP"/>
    </source>
</evidence>
<keyword evidence="1" id="KW-0433">Leucine-rich repeat</keyword>
<dbReference type="PANTHER" id="PTHR47566">
    <property type="match status" value="1"/>
</dbReference>
<dbReference type="SUPFAM" id="SSF52058">
    <property type="entry name" value="L domain-like"/>
    <property type="match status" value="1"/>
</dbReference>
<feature type="chain" id="PRO_5045159783" description="Leucine-rich repeat domain-containing protein" evidence="3">
    <location>
        <begin position="23"/>
        <end position="219"/>
    </location>
</feature>
<evidence type="ECO:0000256" key="2">
    <source>
        <dbReference type="ARBA" id="ARBA00022737"/>
    </source>
</evidence>
<proteinExistence type="predicted"/>
<dbReference type="InterPro" id="IPR052574">
    <property type="entry name" value="CDIRP"/>
</dbReference>
<dbReference type="PANTHER" id="PTHR47566:SF1">
    <property type="entry name" value="PROTEIN NUD1"/>
    <property type="match status" value="1"/>
</dbReference>
<keyword evidence="3" id="KW-0732">Signal</keyword>
<dbReference type="RefSeq" id="WP_188369521.1">
    <property type="nucleotide sequence ID" value="NZ_BMFH01000001.1"/>
</dbReference>
<keyword evidence="2" id="KW-0677">Repeat</keyword>
<dbReference type="Proteomes" id="UP000625780">
    <property type="component" value="Unassembled WGS sequence"/>
</dbReference>
<dbReference type="Gene3D" id="3.80.10.10">
    <property type="entry name" value="Ribonuclease Inhibitor"/>
    <property type="match status" value="1"/>
</dbReference>